<dbReference type="HAMAP" id="MF_00725">
    <property type="entry name" value="FlhD"/>
    <property type="match status" value="1"/>
</dbReference>
<keyword evidence="11" id="KW-1185">Reference proteome</keyword>
<gene>
    <name evidence="9 10" type="primary">flhD</name>
    <name evidence="10" type="ORF">G3580_11935</name>
</gene>
<evidence type="ECO:0000313" key="11">
    <source>
        <dbReference type="Proteomes" id="UP000501991"/>
    </source>
</evidence>
<keyword evidence="6 9" id="KW-0010">Activator</keyword>
<dbReference type="NCBIfam" id="NF002783">
    <property type="entry name" value="PRK02909.1-1"/>
    <property type="match status" value="1"/>
</dbReference>
<organism evidence="10 11">
    <name type="scientific">Nitrogeniibacter mangrovi</name>
    <dbReference type="NCBI Taxonomy" id="2016596"/>
    <lineage>
        <taxon>Bacteria</taxon>
        <taxon>Pseudomonadati</taxon>
        <taxon>Pseudomonadota</taxon>
        <taxon>Betaproteobacteria</taxon>
        <taxon>Rhodocyclales</taxon>
        <taxon>Zoogloeaceae</taxon>
        <taxon>Nitrogeniibacter</taxon>
    </lineage>
</organism>
<keyword evidence="10" id="KW-0966">Cell projection</keyword>
<comment type="subcellular location">
    <subcellularLocation>
        <location evidence="9">Cytoplasm</location>
    </subcellularLocation>
</comment>
<dbReference type="InterPro" id="IPR036194">
    <property type="entry name" value="FlhD_sf"/>
</dbReference>
<dbReference type="Proteomes" id="UP000501991">
    <property type="component" value="Chromosome"/>
</dbReference>
<evidence type="ECO:0000256" key="1">
    <source>
        <dbReference type="ARBA" id="ARBA00022490"/>
    </source>
</evidence>
<dbReference type="SUPFAM" id="SSF63592">
    <property type="entry name" value="Flagellar transcriptional activator FlhD"/>
    <property type="match status" value="1"/>
</dbReference>
<comment type="similarity">
    <text evidence="9">Belongs to the FlhD family.</text>
</comment>
<keyword evidence="2 9" id="KW-1005">Bacterial flagellum biogenesis</keyword>
<comment type="function">
    <text evidence="8 9">Functions in complex with FlhC as a master transcriptional regulator that regulates transcription of several flagellar and non-flagellar operons by binding to their promoter region. Activates expression of class 2 flagellar genes, including fliA, which is a flagellum-specific sigma factor that turns on the class 3 genes. Also regulates genes whose products function in a variety of physiological pathways.</text>
</comment>
<protein>
    <recommendedName>
        <fullName evidence="9">Flagellar transcriptional regulator FlhD</fullName>
    </recommendedName>
</protein>
<name>A0A6C1B3P6_9RHOO</name>
<dbReference type="GO" id="GO:1902208">
    <property type="term" value="P:regulation of bacterial-type flagellum assembly"/>
    <property type="evidence" value="ECO:0007669"/>
    <property type="project" value="UniProtKB-UniRule"/>
</dbReference>
<dbReference type="GO" id="GO:0005737">
    <property type="term" value="C:cytoplasm"/>
    <property type="evidence" value="ECO:0007669"/>
    <property type="project" value="UniProtKB-SubCell"/>
</dbReference>
<dbReference type="InterPro" id="IPR023559">
    <property type="entry name" value="Flagellar_FlhD"/>
</dbReference>
<evidence type="ECO:0000313" key="10">
    <source>
        <dbReference type="EMBL" id="QID18282.1"/>
    </source>
</evidence>
<evidence type="ECO:0000256" key="3">
    <source>
        <dbReference type="ARBA" id="ARBA00023015"/>
    </source>
</evidence>
<comment type="domain">
    <text evidence="9">The C-terminal region contains a putative helix-turn-helix (HTH) motif, suggesting that this region may bind DNA.</text>
</comment>
<keyword evidence="3 9" id="KW-0805">Transcription regulation</keyword>
<evidence type="ECO:0000256" key="8">
    <source>
        <dbReference type="ARBA" id="ARBA00025431"/>
    </source>
</evidence>
<keyword evidence="1 9" id="KW-0963">Cytoplasm</keyword>
<dbReference type="GO" id="GO:0044780">
    <property type="term" value="P:bacterial-type flagellum assembly"/>
    <property type="evidence" value="ECO:0007669"/>
    <property type="project" value="InterPro"/>
</dbReference>
<dbReference type="AlphaFoldDB" id="A0A6C1B3P6"/>
<keyword evidence="10" id="KW-0282">Flagellum</keyword>
<comment type="subunit">
    <text evidence="9">Homodimer; disulfide-linked. Forms a heterohexamer composed of two FlhC and four FlhD subunits. Each FlhC binds a FlhD dimer, forming a heterotrimer, and a hexamer assembles by dimerization of two heterotrimers.</text>
</comment>
<dbReference type="RefSeq" id="WP_173765789.1">
    <property type="nucleotide sequence ID" value="NZ_CP048836.1"/>
</dbReference>
<evidence type="ECO:0000256" key="4">
    <source>
        <dbReference type="ARBA" id="ARBA00023125"/>
    </source>
</evidence>
<evidence type="ECO:0000256" key="7">
    <source>
        <dbReference type="ARBA" id="ARBA00023163"/>
    </source>
</evidence>
<keyword evidence="10" id="KW-0969">Cilium</keyword>
<dbReference type="KEGG" id="azq:G3580_11935"/>
<dbReference type="EMBL" id="CP048836">
    <property type="protein sequence ID" value="QID18282.1"/>
    <property type="molecule type" value="Genomic_DNA"/>
</dbReference>
<accession>A0A6C1B3P6</accession>
<sequence length="105" mass="11532">MKSMDMQEEIRELNLAYLMLAQQMVREDREEAMFRLGISAEVAELIEGLSTSQIARMAGQQMVLCRFRFDDAALVGMLTGKGRDAATSSLHAAIVAAAQPVQNLA</sequence>
<evidence type="ECO:0000256" key="2">
    <source>
        <dbReference type="ARBA" id="ARBA00022795"/>
    </source>
</evidence>
<keyword evidence="7 9" id="KW-0804">Transcription</keyword>
<reference evidence="10 11" key="1">
    <citation type="submission" date="2020-02" db="EMBL/GenBank/DDBJ databases">
        <title>Nitrogenibacter mangrovi gen. nov., sp. nov. isolated from mangrove sediment, a denitrifying betaproteobacterium.</title>
        <authorList>
            <person name="Liao H."/>
            <person name="Tian Y."/>
        </authorList>
    </citation>
    <scope>NUCLEOTIDE SEQUENCE [LARGE SCALE GENOMIC DNA]</scope>
    <source>
        <strain evidence="10 11">M9-3-2</strain>
    </source>
</reference>
<dbReference type="Pfam" id="PF05247">
    <property type="entry name" value="FlhD"/>
    <property type="match status" value="1"/>
</dbReference>
<dbReference type="GO" id="GO:0045893">
    <property type="term" value="P:positive regulation of DNA-templated transcription"/>
    <property type="evidence" value="ECO:0007669"/>
    <property type="project" value="InterPro"/>
</dbReference>
<dbReference type="Gene3D" id="1.10.4000.10">
    <property type="entry name" value="Flagellar transcriptional activator FlhD"/>
    <property type="match status" value="1"/>
</dbReference>
<evidence type="ECO:0000256" key="9">
    <source>
        <dbReference type="HAMAP-Rule" id="MF_00725"/>
    </source>
</evidence>
<keyword evidence="4 9" id="KW-0238">DNA-binding</keyword>
<evidence type="ECO:0000256" key="6">
    <source>
        <dbReference type="ARBA" id="ARBA00023159"/>
    </source>
</evidence>
<feature type="disulfide bond" description="Interchain" evidence="9">
    <location>
        <position position="65"/>
    </location>
</feature>
<dbReference type="GO" id="GO:0003677">
    <property type="term" value="F:DNA binding"/>
    <property type="evidence" value="ECO:0007669"/>
    <property type="project" value="UniProtKB-UniRule"/>
</dbReference>
<keyword evidence="5 9" id="KW-1015">Disulfide bond</keyword>
<evidence type="ECO:0000256" key="5">
    <source>
        <dbReference type="ARBA" id="ARBA00023157"/>
    </source>
</evidence>
<proteinExistence type="inferred from homology"/>